<evidence type="ECO:0000313" key="3">
    <source>
        <dbReference type="Proteomes" id="UP000272888"/>
    </source>
</evidence>
<comment type="caution">
    <text evidence="2">The sequence shown here is derived from an EMBL/GenBank/DDBJ whole genome shotgun (WGS) entry which is preliminary data.</text>
</comment>
<dbReference type="AlphaFoldDB" id="A0A3A8Q9B2"/>
<protein>
    <submittedName>
        <fullName evidence="2">Pilus assembly protein</fullName>
    </submittedName>
</protein>
<proteinExistence type="predicted"/>
<keyword evidence="1" id="KW-1133">Transmembrane helix</keyword>
<reference evidence="3" key="1">
    <citation type="submission" date="2018-09" db="EMBL/GenBank/DDBJ databases">
        <authorList>
            <person name="Livingstone P.G."/>
            <person name="Whitworth D.E."/>
        </authorList>
    </citation>
    <scope>NUCLEOTIDE SEQUENCE [LARGE SCALE GENOMIC DNA]</scope>
    <source>
        <strain evidence="3">CA051B</strain>
    </source>
</reference>
<dbReference type="Proteomes" id="UP000272888">
    <property type="component" value="Unassembled WGS sequence"/>
</dbReference>
<keyword evidence="1" id="KW-0472">Membrane</keyword>
<sequence length="515" mass="54203">MQPARLLRHGGGRGQALVLFSLTLLLLTLMVLMTLGFGMRAKERVEIQMAADAAAYSQAVSVARTFNAIAVMNRAQIANMVAMAGTQSLISYSGQHYAVAKENGCAIPDAAFSAADDAAGTQTRVLQGNASALFHAELALYGTLLTEHLTDQKLVKKIVQAAGSDLDAVKQGAAKSMMEVSGGSGAPDYVKLMLQERTGTVPETAGAVLPTGGNQGRATLNATMGSLGWTWVHNRPGGSAGFGTGGANGGGYGFKHYADVSSMDPSTYDTISGRNSWAHDHGAARTFTCPVNGQPVTGTGEGSWVMSDEKQTPQDQHVYAAHPAPGQGTEGADRVDERHTLGECNVCPGIWPYSVGFNVGLLQGGNPGRNDYGQPKLYAVVSRDYAGPARRAQPDPWNIYFQFNFAGISTDFDNSSPLGRIQPTGREDVQRNQVALSAGLAYYHRPRPVADGGGWREPPNFLNPFWRATLASAEGTTDDSPAGSLSAAGFTEHAAALRQLDAAGFRGGSSTGARY</sequence>
<name>A0A3A8Q9B2_9BACT</name>
<keyword evidence="3" id="KW-1185">Reference proteome</keyword>
<feature type="transmembrane region" description="Helical" evidence="1">
    <location>
        <begin position="16"/>
        <end position="39"/>
    </location>
</feature>
<evidence type="ECO:0000256" key="1">
    <source>
        <dbReference type="SAM" id="Phobius"/>
    </source>
</evidence>
<keyword evidence="1" id="KW-0812">Transmembrane</keyword>
<dbReference type="EMBL" id="RAWB01000046">
    <property type="protein sequence ID" value="RKH64768.1"/>
    <property type="molecule type" value="Genomic_DNA"/>
</dbReference>
<organism evidence="2 3">
    <name type="scientific">Corallococcus llansteffanensis</name>
    <dbReference type="NCBI Taxonomy" id="2316731"/>
    <lineage>
        <taxon>Bacteria</taxon>
        <taxon>Pseudomonadati</taxon>
        <taxon>Myxococcota</taxon>
        <taxon>Myxococcia</taxon>
        <taxon>Myxococcales</taxon>
        <taxon>Cystobacterineae</taxon>
        <taxon>Myxococcaceae</taxon>
        <taxon>Corallococcus</taxon>
    </lineage>
</organism>
<dbReference type="RefSeq" id="WP_120642621.1">
    <property type="nucleotide sequence ID" value="NZ_RAWB01000046.1"/>
</dbReference>
<accession>A0A3A8Q9B2</accession>
<evidence type="ECO:0000313" key="2">
    <source>
        <dbReference type="EMBL" id="RKH64768.1"/>
    </source>
</evidence>
<gene>
    <name evidence="2" type="ORF">D7V93_06950</name>
</gene>